<reference evidence="6" key="1">
    <citation type="journal article" date="2014" name="Int. J. Syst. Evol. Microbiol.">
        <title>Complete genome sequence of Corynebacterium casei LMG S-19264T (=DSM 44701T), isolated from a smear-ripened cheese.</title>
        <authorList>
            <consortium name="US DOE Joint Genome Institute (JGI-PGF)"/>
            <person name="Walter F."/>
            <person name="Albersmeier A."/>
            <person name="Kalinowski J."/>
            <person name="Ruckert C."/>
        </authorList>
    </citation>
    <scope>NUCLEOTIDE SEQUENCE</scope>
    <source>
        <strain evidence="6">CGMCC 1.12827</strain>
    </source>
</reference>
<dbReference type="Gene3D" id="1.10.357.10">
    <property type="entry name" value="Tetracycline Repressor, domain 2"/>
    <property type="match status" value="1"/>
</dbReference>
<evidence type="ECO:0000256" key="1">
    <source>
        <dbReference type="ARBA" id="ARBA00023015"/>
    </source>
</evidence>
<dbReference type="InterPro" id="IPR036271">
    <property type="entry name" value="Tet_transcr_reg_TetR-rel_C_sf"/>
</dbReference>
<dbReference type="Gene3D" id="1.10.10.60">
    <property type="entry name" value="Homeodomain-like"/>
    <property type="match status" value="1"/>
</dbReference>
<dbReference type="PANTHER" id="PTHR30055">
    <property type="entry name" value="HTH-TYPE TRANSCRIPTIONAL REGULATOR RUTR"/>
    <property type="match status" value="1"/>
</dbReference>
<dbReference type="SUPFAM" id="SSF48498">
    <property type="entry name" value="Tetracyclin repressor-like, C-terminal domain"/>
    <property type="match status" value="1"/>
</dbReference>
<keyword evidence="3" id="KW-0804">Transcription</keyword>
<reference evidence="6" key="2">
    <citation type="submission" date="2020-09" db="EMBL/GenBank/DDBJ databases">
        <authorList>
            <person name="Sun Q."/>
            <person name="Zhou Y."/>
        </authorList>
    </citation>
    <scope>NUCLEOTIDE SEQUENCE</scope>
    <source>
        <strain evidence="6">CGMCC 1.12827</strain>
    </source>
</reference>
<dbReference type="InterPro" id="IPR050109">
    <property type="entry name" value="HTH-type_TetR-like_transc_reg"/>
</dbReference>
<dbReference type="GO" id="GO:0003700">
    <property type="term" value="F:DNA-binding transcription factor activity"/>
    <property type="evidence" value="ECO:0007669"/>
    <property type="project" value="TreeGrafter"/>
</dbReference>
<dbReference type="Pfam" id="PF00440">
    <property type="entry name" value="TetR_N"/>
    <property type="match status" value="1"/>
</dbReference>
<organism evidence="6 7">
    <name type="scientific">Gordonia jinhuaensis</name>
    <dbReference type="NCBI Taxonomy" id="1517702"/>
    <lineage>
        <taxon>Bacteria</taxon>
        <taxon>Bacillati</taxon>
        <taxon>Actinomycetota</taxon>
        <taxon>Actinomycetes</taxon>
        <taxon>Mycobacteriales</taxon>
        <taxon>Gordoniaceae</taxon>
        <taxon>Gordonia</taxon>
    </lineage>
</organism>
<dbReference type="InterPro" id="IPR001647">
    <property type="entry name" value="HTH_TetR"/>
</dbReference>
<evidence type="ECO:0000259" key="5">
    <source>
        <dbReference type="PROSITE" id="PS50977"/>
    </source>
</evidence>
<gene>
    <name evidence="6" type="ORF">GCM10011489_04370</name>
</gene>
<dbReference type="EMBL" id="BMGC01000002">
    <property type="protein sequence ID" value="GGB19403.1"/>
    <property type="molecule type" value="Genomic_DNA"/>
</dbReference>
<dbReference type="PROSITE" id="PS50977">
    <property type="entry name" value="HTH_TETR_2"/>
    <property type="match status" value="1"/>
</dbReference>
<keyword evidence="1" id="KW-0805">Transcription regulation</keyword>
<dbReference type="PANTHER" id="PTHR30055:SF148">
    <property type="entry name" value="TETR-FAMILY TRANSCRIPTIONAL REGULATOR"/>
    <property type="match status" value="1"/>
</dbReference>
<evidence type="ECO:0000256" key="2">
    <source>
        <dbReference type="ARBA" id="ARBA00023125"/>
    </source>
</evidence>
<name>A0A916SVR5_9ACTN</name>
<comment type="caution">
    <text evidence="6">The sequence shown here is derived from an EMBL/GenBank/DDBJ whole genome shotgun (WGS) entry which is preliminary data.</text>
</comment>
<dbReference type="Pfam" id="PF16859">
    <property type="entry name" value="TetR_C_11"/>
    <property type="match status" value="1"/>
</dbReference>
<evidence type="ECO:0000256" key="4">
    <source>
        <dbReference type="PROSITE-ProRule" id="PRU00335"/>
    </source>
</evidence>
<proteinExistence type="predicted"/>
<dbReference type="InterPro" id="IPR009057">
    <property type="entry name" value="Homeodomain-like_sf"/>
</dbReference>
<keyword evidence="7" id="KW-1185">Reference proteome</keyword>
<sequence>MHAPVINSILDRIDICSYRYAMPASPDPPRRAGRRLDRSRDAAILTATLEILAEVGYEATTVDAVAARAHTVRATVYRRWPTKADLVVAAVGQLGATDTVTAGTPDTGTLRGDLLASIIPMTADEQQLRIDVMTAVADAGRTEPKIAALSVNAGLDPWVQASKSLFRRAIDRGEFPPGDIDTLASVIPTMCVYRIAVDRLPVTRAFVITLVDDVVLPALRGRSDGHPHSHPSLPGDPS</sequence>
<dbReference type="GO" id="GO:0000976">
    <property type="term" value="F:transcription cis-regulatory region binding"/>
    <property type="evidence" value="ECO:0007669"/>
    <property type="project" value="TreeGrafter"/>
</dbReference>
<dbReference type="AlphaFoldDB" id="A0A916SVR5"/>
<protein>
    <submittedName>
        <fullName evidence="6">HTH-type transcriptional regulator</fullName>
    </submittedName>
</protein>
<feature type="domain" description="HTH tetR-type" evidence="5">
    <location>
        <begin position="38"/>
        <end position="98"/>
    </location>
</feature>
<evidence type="ECO:0000256" key="3">
    <source>
        <dbReference type="ARBA" id="ARBA00023163"/>
    </source>
</evidence>
<dbReference type="PRINTS" id="PR00455">
    <property type="entry name" value="HTHTETR"/>
</dbReference>
<evidence type="ECO:0000313" key="6">
    <source>
        <dbReference type="EMBL" id="GGB19403.1"/>
    </source>
</evidence>
<dbReference type="InterPro" id="IPR011075">
    <property type="entry name" value="TetR_C"/>
</dbReference>
<dbReference type="SUPFAM" id="SSF46689">
    <property type="entry name" value="Homeodomain-like"/>
    <property type="match status" value="1"/>
</dbReference>
<accession>A0A916SVR5</accession>
<dbReference type="Proteomes" id="UP000621454">
    <property type="component" value="Unassembled WGS sequence"/>
</dbReference>
<evidence type="ECO:0000313" key="7">
    <source>
        <dbReference type="Proteomes" id="UP000621454"/>
    </source>
</evidence>
<keyword evidence="2 4" id="KW-0238">DNA-binding</keyword>
<feature type="DNA-binding region" description="H-T-H motif" evidence="4">
    <location>
        <begin position="61"/>
        <end position="80"/>
    </location>
</feature>